<evidence type="ECO:0000256" key="10">
    <source>
        <dbReference type="ARBA" id="ARBA00071747"/>
    </source>
</evidence>
<evidence type="ECO:0000256" key="4">
    <source>
        <dbReference type="ARBA" id="ARBA00022741"/>
    </source>
</evidence>
<dbReference type="InterPro" id="IPR027417">
    <property type="entry name" value="P-loop_NTPase"/>
</dbReference>
<comment type="function">
    <text evidence="8">ABC transporter involved in fatty acid import. Transmembrane domains (TMD) form a pore in the membrane and the ATP-binding domain (NBD) is responsible for energy generation.</text>
</comment>
<keyword evidence="3 12" id="KW-0812">Transmembrane</keyword>
<dbReference type="GO" id="GO:0015421">
    <property type="term" value="F:ABC-type oligopeptide transporter activity"/>
    <property type="evidence" value="ECO:0007669"/>
    <property type="project" value="TreeGrafter"/>
</dbReference>
<feature type="domain" description="ABC transporter" evidence="13">
    <location>
        <begin position="400"/>
        <end position="634"/>
    </location>
</feature>
<dbReference type="Pfam" id="PF00664">
    <property type="entry name" value="ABC_membrane"/>
    <property type="match status" value="1"/>
</dbReference>
<dbReference type="PANTHER" id="PTHR43394:SF1">
    <property type="entry name" value="ATP-BINDING CASSETTE SUB-FAMILY B MEMBER 10, MITOCHONDRIAL"/>
    <property type="match status" value="1"/>
</dbReference>
<evidence type="ECO:0000256" key="3">
    <source>
        <dbReference type="ARBA" id="ARBA00022692"/>
    </source>
</evidence>
<gene>
    <name evidence="15" type="ORF">JG540_05985</name>
</gene>
<evidence type="ECO:0000256" key="6">
    <source>
        <dbReference type="ARBA" id="ARBA00022989"/>
    </source>
</evidence>
<evidence type="ECO:0000259" key="14">
    <source>
        <dbReference type="PROSITE" id="PS50929"/>
    </source>
</evidence>
<keyword evidence="7 12" id="KW-0472">Membrane</keyword>
<evidence type="ECO:0000259" key="13">
    <source>
        <dbReference type="PROSITE" id="PS50893"/>
    </source>
</evidence>
<dbReference type="Gene3D" id="3.40.50.300">
    <property type="entry name" value="P-loop containing nucleotide triphosphate hydrolases"/>
    <property type="match status" value="1"/>
</dbReference>
<evidence type="ECO:0000256" key="7">
    <source>
        <dbReference type="ARBA" id="ARBA00023136"/>
    </source>
</evidence>
<feature type="domain" description="ABC transmembrane type-1" evidence="14">
    <location>
        <begin position="39"/>
        <end position="366"/>
    </location>
</feature>
<evidence type="ECO:0000256" key="12">
    <source>
        <dbReference type="SAM" id="Phobius"/>
    </source>
</evidence>
<feature type="transmembrane region" description="Helical" evidence="12">
    <location>
        <begin position="119"/>
        <end position="149"/>
    </location>
</feature>
<dbReference type="SUPFAM" id="SSF52540">
    <property type="entry name" value="P-loop containing nucleoside triphosphate hydrolases"/>
    <property type="match status" value="1"/>
</dbReference>
<sequence length="697" mass="74516">MSHGPGPRGGRPVEKAKDFKGTWRRLLQVLAPDRARVSLAVLLAVIAVVLNVLAPKALARATDIIFAGVLSSRLATIGLPPGTRGSELVRLLVEAGEDGYAAMVPAYGVVVGQGMDTPALLVVLAQVLALYGVSALFMWLQGYVLVGVVQRVGRRMRSDVEDRLSRVPLSYIDQGSRGDMLSRLTNDIDNVTQTLQQTLSQSVNALVMVLGVLAMMLTVSGELSLVSLAGLPVAVLVTVLIAKRSQPHFKEQWEATGDVGGVVEEAFTGHEVVALYSAQEEFSRLFEQENQHLYHSSYKAQWISGTIQPAMRVVANLGFVLIAVVGALCVTQGRMTLGDVQAFIQYSQQLTQPVTQLGAMANLLQSGAASAERVLEILDVPQEEEPPQPQHLAQRVQGRVVFEHVRFSYTPDRELIKDLNLVVEPGQTVAVVGPTGAGKTTLVNLLLRFYDPQGGRILLDGVDTRQVPRNELRNQIGMVLQDTWLFEGTIAENIAFGAAGAGEAQVLAAARAASVDHVVSALPKGYGTVIDDSGAGVSAGEKQLITIARAFLADRQVLVLDEATSSVDTRTELLVQQAMVGLRQGRTSFVIAHRLSTIRDADVILVMEEGDIVEQGSHEELLARRGAYWQLYQGQFEGPAVAEGKASVEGQAAEPGALPPGGTGQAGNTGKPGDSRQSGQACESRESRDGARLGRTS</sequence>
<dbReference type="InterPro" id="IPR017871">
    <property type="entry name" value="ABC_transporter-like_CS"/>
</dbReference>
<keyword evidence="6 12" id="KW-1133">Transmembrane helix</keyword>
<dbReference type="AlphaFoldDB" id="A0A7T7M830"/>
<reference evidence="15 16" key="1">
    <citation type="submission" date="2020-12" db="EMBL/GenBank/DDBJ databases">
        <authorList>
            <person name="Zhou J."/>
        </authorList>
    </citation>
    <scope>NUCLEOTIDE SEQUENCE [LARGE SCALE GENOMIC DNA]</scope>
    <source>
        <strain evidence="15 16">CCUG 61299</strain>
    </source>
</reference>
<evidence type="ECO:0000256" key="1">
    <source>
        <dbReference type="ARBA" id="ARBA00004651"/>
    </source>
</evidence>
<dbReference type="SMART" id="SM00382">
    <property type="entry name" value="AAA"/>
    <property type="match status" value="1"/>
</dbReference>
<dbReference type="Pfam" id="PF00005">
    <property type="entry name" value="ABC_tran"/>
    <property type="match status" value="1"/>
</dbReference>
<dbReference type="SUPFAM" id="SSF90123">
    <property type="entry name" value="ABC transporter transmembrane region"/>
    <property type="match status" value="1"/>
</dbReference>
<evidence type="ECO:0000313" key="15">
    <source>
        <dbReference type="EMBL" id="QQM66651.1"/>
    </source>
</evidence>
<dbReference type="PANTHER" id="PTHR43394">
    <property type="entry name" value="ATP-DEPENDENT PERMEASE MDL1, MITOCHONDRIAL"/>
    <property type="match status" value="1"/>
</dbReference>
<evidence type="ECO:0000256" key="11">
    <source>
        <dbReference type="SAM" id="MobiDB-lite"/>
    </source>
</evidence>
<keyword evidence="16" id="KW-1185">Reference proteome</keyword>
<evidence type="ECO:0000256" key="9">
    <source>
        <dbReference type="ARBA" id="ARBA00061644"/>
    </source>
</evidence>
<dbReference type="GO" id="GO:0005524">
    <property type="term" value="F:ATP binding"/>
    <property type="evidence" value="ECO:0007669"/>
    <property type="project" value="UniProtKB-KW"/>
</dbReference>
<feature type="region of interest" description="Disordered" evidence="11">
    <location>
        <begin position="642"/>
        <end position="697"/>
    </location>
</feature>
<feature type="transmembrane region" description="Helical" evidence="12">
    <location>
        <begin position="35"/>
        <end position="54"/>
    </location>
</feature>
<keyword evidence="2" id="KW-0813">Transport</keyword>
<proteinExistence type="inferred from homology"/>
<dbReference type="GO" id="GO:0016887">
    <property type="term" value="F:ATP hydrolysis activity"/>
    <property type="evidence" value="ECO:0007669"/>
    <property type="project" value="InterPro"/>
</dbReference>
<evidence type="ECO:0000256" key="2">
    <source>
        <dbReference type="ARBA" id="ARBA00022448"/>
    </source>
</evidence>
<dbReference type="PROSITE" id="PS00211">
    <property type="entry name" value="ABC_TRANSPORTER_1"/>
    <property type="match status" value="1"/>
</dbReference>
<evidence type="ECO:0000313" key="16">
    <source>
        <dbReference type="Proteomes" id="UP000595895"/>
    </source>
</evidence>
<dbReference type="GO" id="GO:0005886">
    <property type="term" value="C:plasma membrane"/>
    <property type="evidence" value="ECO:0007669"/>
    <property type="project" value="UniProtKB-SubCell"/>
</dbReference>
<dbReference type="CDD" id="cd18547">
    <property type="entry name" value="ABC_6TM_Tm288_like"/>
    <property type="match status" value="1"/>
</dbReference>
<organism evidence="15 16">
    <name type="scientific">Actinomyces weissii</name>
    <dbReference type="NCBI Taxonomy" id="675090"/>
    <lineage>
        <taxon>Bacteria</taxon>
        <taxon>Bacillati</taxon>
        <taxon>Actinomycetota</taxon>
        <taxon>Actinomycetes</taxon>
        <taxon>Actinomycetales</taxon>
        <taxon>Actinomycetaceae</taxon>
        <taxon>Actinomyces</taxon>
    </lineage>
</organism>
<dbReference type="PROSITE" id="PS50893">
    <property type="entry name" value="ABC_TRANSPORTER_2"/>
    <property type="match status" value="1"/>
</dbReference>
<dbReference type="InterPro" id="IPR003593">
    <property type="entry name" value="AAA+_ATPase"/>
</dbReference>
<name>A0A7T7M830_9ACTO</name>
<evidence type="ECO:0000256" key="5">
    <source>
        <dbReference type="ARBA" id="ARBA00022840"/>
    </source>
</evidence>
<dbReference type="Proteomes" id="UP000595895">
    <property type="component" value="Chromosome"/>
</dbReference>
<keyword evidence="4" id="KW-0547">Nucleotide-binding</keyword>
<dbReference type="InterPro" id="IPR011527">
    <property type="entry name" value="ABC1_TM_dom"/>
</dbReference>
<dbReference type="Gene3D" id="1.20.1560.10">
    <property type="entry name" value="ABC transporter type 1, transmembrane domain"/>
    <property type="match status" value="1"/>
</dbReference>
<comment type="subcellular location">
    <subcellularLocation>
        <location evidence="1">Cell membrane</location>
        <topology evidence="1">Multi-pass membrane protein</topology>
    </subcellularLocation>
</comment>
<feature type="transmembrane region" description="Helical" evidence="12">
    <location>
        <begin position="203"/>
        <end position="219"/>
    </location>
</feature>
<dbReference type="InterPro" id="IPR003439">
    <property type="entry name" value="ABC_transporter-like_ATP-bd"/>
</dbReference>
<feature type="transmembrane region" description="Helical" evidence="12">
    <location>
        <begin position="313"/>
        <end position="333"/>
    </location>
</feature>
<dbReference type="FunFam" id="3.40.50.300:FF:000287">
    <property type="entry name" value="Multidrug ABC transporter ATP-binding protein"/>
    <property type="match status" value="1"/>
</dbReference>
<comment type="similarity">
    <text evidence="9">Belongs to the ABC transporter superfamily. Lipid exporter (TC 3.A.1.106) family.</text>
</comment>
<dbReference type="CDD" id="cd03254">
    <property type="entry name" value="ABCC_Glucan_exporter_like"/>
    <property type="match status" value="1"/>
</dbReference>
<evidence type="ECO:0000256" key="8">
    <source>
        <dbReference type="ARBA" id="ARBA00055053"/>
    </source>
</evidence>
<feature type="compositionally biased region" description="Basic and acidic residues" evidence="11">
    <location>
        <begin position="683"/>
        <end position="697"/>
    </location>
</feature>
<accession>A0A7T7M830</accession>
<dbReference type="InterPro" id="IPR039421">
    <property type="entry name" value="Type_1_exporter"/>
</dbReference>
<dbReference type="RefSeq" id="WP_200274741.1">
    <property type="nucleotide sequence ID" value="NZ_CP066802.1"/>
</dbReference>
<keyword evidence="5 15" id="KW-0067">ATP-binding</keyword>
<protein>
    <recommendedName>
        <fullName evidence="10">Fatty acid ABC transporter ATP-binding/permease protein</fullName>
    </recommendedName>
</protein>
<dbReference type="PROSITE" id="PS50929">
    <property type="entry name" value="ABC_TM1F"/>
    <property type="match status" value="1"/>
</dbReference>
<feature type="transmembrane region" description="Helical" evidence="12">
    <location>
        <begin position="225"/>
        <end position="242"/>
    </location>
</feature>
<dbReference type="KEGG" id="awe:JG540_05985"/>
<dbReference type="InterPro" id="IPR036640">
    <property type="entry name" value="ABC1_TM_sf"/>
</dbReference>
<dbReference type="EMBL" id="CP066802">
    <property type="protein sequence ID" value="QQM66651.1"/>
    <property type="molecule type" value="Genomic_DNA"/>
</dbReference>